<dbReference type="EMBL" id="LN713927">
    <property type="protein sequence ID" value="CEK42512.1"/>
    <property type="molecule type" value="Genomic_DNA"/>
</dbReference>
<sequence length="100" mass="11149">MSASMHLSYAGNLARDAVRLLSDAKSDFEQDYKHKYGSKMTLAQVASELGLSETTMKKKLGYSRFEHLPWVLPIRNARVRPGRNDAFSTIKVAAFAAGDR</sequence>
<geneLocation type="plasmid" evidence="1">
    <name>pQBR55</name>
</geneLocation>
<organism evidence="1">
    <name type="scientific">Pseudomonas fluorescens (strain SBW25)</name>
    <dbReference type="NCBI Taxonomy" id="216595"/>
    <lineage>
        <taxon>Bacteria</taxon>
        <taxon>Pseudomonadati</taxon>
        <taxon>Pseudomonadota</taxon>
        <taxon>Gammaproteobacteria</taxon>
        <taxon>Pseudomonadales</taxon>
        <taxon>Pseudomonadaceae</taxon>
        <taxon>Pseudomonas</taxon>
    </lineage>
</organism>
<dbReference type="AlphaFoldDB" id="A0A0G4E6D7"/>
<evidence type="ECO:0000313" key="1">
    <source>
        <dbReference type="EMBL" id="CEK42512.1"/>
    </source>
</evidence>
<protein>
    <submittedName>
        <fullName evidence="1">Uncharacterized protein</fullName>
    </submittedName>
</protein>
<proteinExistence type="predicted"/>
<reference evidence="1" key="1">
    <citation type="submission" date="2014-12" db="EMBL/GenBank/DDBJ databases">
        <authorList>
            <person name="Hall J."/>
        </authorList>
    </citation>
    <scope>NUCLEOTIDE SEQUENCE [LARGE SCALE GENOMIC DNA]</scope>
    <source>
        <strain evidence="1">SBW25</strain>
        <plasmid evidence="1">pQBR55</plasmid>
    </source>
</reference>
<keyword evidence="1" id="KW-0614">Plasmid</keyword>
<name>A0A0G4E6D7_PSEFS</name>
<gene>
    <name evidence="1" type="ORF">PQBR55_0133</name>
</gene>
<accession>A0A0G4E6D7</accession>
<reference evidence="1" key="2">
    <citation type="submission" date="2015-06" db="EMBL/GenBank/DDBJ databases">
        <title>Environmentally co-occuring mercury resistance plasmids are genetically and phenotypically diverse and confer variable context-dependent fitness effects.</title>
        <authorList>
            <person name="Hall J.P.J."/>
            <person name="Harrison E."/>
            <person name="Lilley A.K."/>
            <person name="Paterson S."/>
            <person name="Spiers A.J."/>
            <person name="Brockhurst M.A."/>
        </authorList>
    </citation>
    <scope>NUCLEOTIDE SEQUENCE [LARGE SCALE GENOMIC DNA]</scope>
    <source>
        <strain evidence="1">SBW25</strain>
        <plasmid evidence="1">pQBR55</plasmid>
    </source>
</reference>